<dbReference type="GO" id="GO:0016740">
    <property type="term" value="F:transferase activity"/>
    <property type="evidence" value="ECO:0007669"/>
    <property type="project" value="UniProtKB-KW"/>
</dbReference>
<keyword evidence="2" id="KW-0808">Transferase</keyword>
<evidence type="ECO:0000313" key="2">
    <source>
        <dbReference type="EMBL" id="ECT4668838.1"/>
    </source>
</evidence>
<keyword evidence="1" id="KW-0472">Membrane</keyword>
<sequence length="51" mass="6008">MDRFDNKYNPNLCKILLAISDLLFFNVALWASLGVVYLIFDEVQRFVPQEQ</sequence>
<protein>
    <submittedName>
        <fullName evidence="2">UDP-phosphate galactose phosphotransferase</fullName>
    </submittedName>
</protein>
<accession>A0A601DNE7</accession>
<name>A0A601DNE7_SALER</name>
<dbReference type="AlphaFoldDB" id="A0A601DNE7"/>
<keyword evidence="1" id="KW-0812">Transmembrane</keyword>
<organism evidence="2">
    <name type="scientific">Salmonella enterica</name>
    <name type="common">Salmonella choleraesuis</name>
    <dbReference type="NCBI Taxonomy" id="28901"/>
    <lineage>
        <taxon>Bacteria</taxon>
        <taxon>Pseudomonadati</taxon>
        <taxon>Pseudomonadota</taxon>
        <taxon>Gammaproteobacteria</taxon>
        <taxon>Enterobacterales</taxon>
        <taxon>Enterobacteriaceae</taxon>
        <taxon>Salmonella</taxon>
    </lineage>
</organism>
<proteinExistence type="predicted"/>
<gene>
    <name evidence="2" type="ORF">F2180_23655</name>
</gene>
<feature type="transmembrane region" description="Helical" evidence="1">
    <location>
        <begin position="12"/>
        <end position="40"/>
    </location>
</feature>
<comment type="caution">
    <text evidence="2">The sequence shown here is derived from an EMBL/GenBank/DDBJ whole genome shotgun (WGS) entry which is preliminary data.</text>
</comment>
<keyword evidence="1" id="KW-1133">Transmembrane helix</keyword>
<dbReference type="EMBL" id="AAKMWJ010000347">
    <property type="protein sequence ID" value="ECT4668838.1"/>
    <property type="molecule type" value="Genomic_DNA"/>
</dbReference>
<feature type="non-terminal residue" evidence="2">
    <location>
        <position position="51"/>
    </location>
</feature>
<evidence type="ECO:0000256" key="1">
    <source>
        <dbReference type="SAM" id="Phobius"/>
    </source>
</evidence>
<reference evidence="2" key="1">
    <citation type="submission" date="2019-09" db="EMBL/GenBank/DDBJ databases">
        <authorList>
            <consortium name="PulseNet: The National Subtyping Network for Foodborne Disease Surveillance"/>
            <person name="Tarr C.L."/>
            <person name="Trees E."/>
            <person name="Katz L.S."/>
            <person name="Carleton-Romer H.A."/>
            <person name="Stroika S."/>
            <person name="Kucerova Z."/>
            <person name="Roache K.F."/>
            <person name="Sabol A.L."/>
            <person name="Besser J."/>
            <person name="Gerner-Smidt P."/>
        </authorList>
    </citation>
    <scope>NUCLEOTIDE SEQUENCE</scope>
    <source>
        <strain evidence="2">PNUSAS098355</strain>
    </source>
</reference>